<dbReference type="Gene3D" id="2.60.120.200">
    <property type="match status" value="1"/>
</dbReference>
<keyword evidence="1" id="KW-0812">Transmembrane</keyword>
<feature type="signal peptide" evidence="2">
    <location>
        <begin position="1"/>
        <end position="26"/>
    </location>
</feature>
<dbReference type="PANTHER" id="PTHR10963">
    <property type="entry name" value="GLYCOSYL HYDROLASE-RELATED"/>
    <property type="match status" value="1"/>
</dbReference>
<protein>
    <recommendedName>
        <fullName evidence="5">GH16 domain-containing protein</fullName>
    </recommendedName>
</protein>
<dbReference type="EMBL" id="JAWWNJ010000024">
    <property type="protein sequence ID" value="KAK7031645.1"/>
    <property type="molecule type" value="Genomic_DNA"/>
</dbReference>
<evidence type="ECO:0000256" key="2">
    <source>
        <dbReference type="SAM" id="SignalP"/>
    </source>
</evidence>
<name>A0AAW0C0M8_9AGAR</name>
<dbReference type="Pfam" id="PF26113">
    <property type="entry name" value="GH16_XgeA"/>
    <property type="match status" value="1"/>
</dbReference>
<reference evidence="3 4" key="1">
    <citation type="journal article" date="2024" name="J Genomics">
        <title>Draft genome sequencing and assembly of Favolaschia claudopus CIRM-BRFM 2984 isolated from oak limbs.</title>
        <authorList>
            <person name="Navarro D."/>
            <person name="Drula E."/>
            <person name="Chaduli D."/>
            <person name="Cazenave R."/>
            <person name="Ahrendt S."/>
            <person name="Wang J."/>
            <person name="Lipzen A."/>
            <person name="Daum C."/>
            <person name="Barry K."/>
            <person name="Grigoriev I.V."/>
            <person name="Favel A."/>
            <person name="Rosso M.N."/>
            <person name="Martin F."/>
        </authorList>
    </citation>
    <scope>NUCLEOTIDE SEQUENCE [LARGE SCALE GENOMIC DNA]</scope>
    <source>
        <strain evidence="3 4">CIRM-BRFM 2984</strain>
    </source>
</reference>
<keyword evidence="4" id="KW-1185">Reference proteome</keyword>
<dbReference type="CDD" id="cd02181">
    <property type="entry name" value="GH16_fungal_Lam16A_glucanase"/>
    <property type="match status" value="1"/>
</dbReference>
<accession>A0AAW0C0M8</accession>
<dbReference type="SUPFAM" id="SSF49899">
    <property type="entry name" value="Concanavalin A-like lectins/glucanases"/>
    <property type="match status" value="1"/>
</dbReference>
<proteinExistence type="predicted"/>
<keyword evidence="2" id="KW-0732">Signal</keyword>
<dbReference type="InterPro" id="IPR013320">
    <property type="entry name" value="ConA-like_dom_sf"/>
</dbReference>
<evidence type="ECO:0008006" key="5">
    <source>
        <dbReference type="Google" id="ProtNLM"/>
    </source>
</evidence>
<keyword evidence="1" id="KW-0472">Membrane</keyword>
<dbReference type="Proteomes" id="UP001362999">
    <property type="component" value="Unassembled WGS sequence"/>
</dbReference>
<dbReference type="InterPro" id="IPR050546">
    <property type="entry name" value="Glycosyl_Hydrlase_16"/>
</dbReference>
<evidence type="ECO:0000256" key="1">
    <source>
        <dbReference type="SAM" id="Phobius"/>
    </source>
</evidence>
<sequence length="395" mass="43285">MLITPLHDSASLLLLLLTFTFTPTHALTFPNLNLASAWARRNNELATTAMNQTNQPTTNGTAAQNGTEFLWLSQDEYSGKTFFDRFSFFNDFDPTHGTVDYVNSTYAFANRLAYVNDDGTIVMKGDDTTWLPEGQNRSSVRITSVAQYNTGLFILDLNRAPWGCVGAGQWPYTGEIDIIPKRTPGVHDNSHNQVTWHTGPGCFLTPETNYTGTLVNNNLNCDGNIPGNAGCGITEWSRASYGPLFDQQGGGVFAMKWDETGIAVWSFYRSAIPRDIVAGTPNPANWGLPVASLAPETCDPLTFFVNHSIVFGDWAGNSYASSGCPGSCTDRLRDPNNFVNASWSINWLKVYKKQFVLGRASSAESGIMRDGVANAGFRWLVGMGVWAGVVFLYLS</sequence>
<feature type="transmembrane region" description="Helical" evidence="1">
    <location>
        <begin position="376"/>
        <end position="394"/>
    </location>
</feature>
<comment type="caution">
    <text evidence="3">The sequence shown here is derived from an EMBL/GenBank/DDBJ whole genome shotgun (WGS) entry which is preliminary data.</text>
</comment>
<keyword evidence="1" id="KW-1133">Transmembrane helix</keyword>
<feature type="chain" id="PRO_5043855432" description="GH16 domain-containing protein" evidence="2">
    <location>
        <begin position="27"/>
        <end position="395"/>
    </location>
</feature>
<dbReference type="GO" id="GO:0009251">
    <property type="term" value="P:glucan catabolic process"/>
    <property type="evidence" value="ECO:0007669"/>
    <property type="project" value="TreeGrafter"/>
</dbReference>
<evidence type="ECO:0000313" key="3">
    <source>
        <dbReference type="EMBL" id="KAK7031645.1"/>
    </source>
</evidence>
<dbReference type="AlphaFoldDB" id="A0AAW0C0M8"/>
<dbReference type="PANTHER" id="PTHR10963:SF24">
    <property type="entry name" value="GLYCOSIDASE C21B10.07-RELATED"/>
    <property type="match status" value="1"/>
</dbReference>
<organism evidence="3 4">
    <name type="scientific">Favolaschia claudopus</name>
    <dbReference type="NCBI Taxonomy" id="2862362"/>
    <lineage>
        <taxon>Eukaryota</taxon>
        <taxon>Fungi</taxon>
        <taxon>Dikarya</taxon>
        <taxon>Basidiomycota</taxon>
        <taxon>Agaricomycotina</taxon>
        <taxon>Agaricomycetes</taxon>
        <taxon>Agaricomycetidae</taxon>
        <taxon>Agaricales</taxon>
        <taxon>Marasmiineae</taxon>
        <taxon>Mycenaceae</taxon>
        <taxon>Favolaschia</taxon>
    </lineage>
</organism>
<evidence type="ECO:0000313" key="4">
    <source>
        <dbReference type="Proteomes" id="UP001362999"/>
    </source>
</evidence>
<gene>
    <name evidence="3" type="ORF">R3P38DRAFT_2924945</name>
</gene>